<dbReference type="GO" id="GO:0052914">
    <property type="term" value="F:16S rRNA (guanine(1207)-N(2))-methyltransferase activity"/>
    <property type="evidence" value="ECO:0007669"/>
    <property type="project" value="UniProtKB-EC"/>
</dbReference>
<dbReference type="EC" id="2.1.1.172" evidence="6"/>
<dbReference type="CDD" id="cd02440">
    <property type="entry name" value="AdoMet_MTases"/>
    <property type="match status" value="1"/>
</dbReference>
<evidence type="ECO:0000256" key="5">
    <source>
        <dbReference type="ARBA" id="ARBA00022691"/>
    </source>
</evidence>
<dbReference type="InterPro" id="IPR002052">
    <property type="entry name" value="DNA_methylase_N6_adenine_CS"/>
</dbReference>
<dbReference type="RefSeq" id="WP_261297187.1">
    <property type="nucleotide sequence ID" value="NZ_JAMTCD010000002.1"/>
</dbReference>
<evidence type="ECO:0000259" key="8">
    <source>
        <dbReference type="Pfam" id="PF08468"/>
    </source>
</evidence>
<dbReference type="InterPro" id="IPR029063">
    <property type="entry name" value="SAM-dependent_MTases_sf"/>
</dbReference>
<organism evidence="9 10">
    <name type="scientific">Shewanella holmiensis</name>
    <dbReference type="NCBI Taxonomy" id="2952222"/>
    <lineage>
        <taxon>Bacteria</taxon>
        <taxon>Pseudomonadati</taxon>
        <taxon>Pseudomonadota</taxon>
        <taxon>Gammaproteobacteria</taxon>
        <taxon>Alteromonadales</taxon>
        <taxon>Shewanellaceae</taxon>
        <taxon>Shewanella</taxon>
    </lineage>
</organism>
<dbReference type="SUPFAM" id="SSF53335">
    <property type="entry name" value="S-adenosyl-L-methionine-dependent methyltransferases"/>
    <property type="match status" value="1"/>
</dbReference>
<keyword evidence="3 6" id="KW-0489">Methyltransferase</keyword>
<dbReference type="InterPro" id="IPR046977">
    <property type="entry name" value="RsmC/RlmG"/>
</dbReference>
<accession>A0A9X2WKT8</accession>
<comment type="catalytic activity">
    <reaction evidence="6">
        <text>guanosine(1207) in 16S rRNA + S-adenosyl-L-methionine = N(2)-methylguanosine(1207) in 16S rRNA + S-adenosyl-L-homocysteine + H(+)</text>
        <dbReference type="Rhea" id="RHEA:42736"/>
        <dbReference type="Rhea" id="RHEA-COMP:10213"/>
        <dbReference type="Rhea" id="RHEA-COMP:10214"/>
        <dbReference type="ChEBI" id="CHEBI:15378"/>
        <dbReference type="ChEBI" id="CHEBI:57856"/>
        <dbReference type="ChEBI" id="CHEBI:59789"/>
        <dbReference type="ChEBI" id="CHEBI:74269"/>
        <dbReference type="ChEBI" id="CHEBI:74481"/>
        <dbReference type="EC" id="2.1.1.172"/>
    </reaction>
</comment>
<dbReference type="PANTHER" id="PTHR47816">
    <property type="entry name" value="RIBOSOMAL RNA SMALL SUBUNIT METHYLTRANSFERASE C"/>
    <property type="match status" value="1"/>
</dbReference>
<protein>
    <recommendedName>
        <fullName evidence="6">Ribosomal RNA small subunit methyltransferase C</fullName>
        <ecNumber evidence="6">2.1.1.172</ecNumber>
    </recommendedName>
    <alternativeName>
        <fullName evidence="6">16S rRNA m2G1207 methyltransferase</fullName>
    </alternativeName>
    <alternativeName>
        <fullName evidence="6">rRNA (guanine-N(2)-)-methyltransferase RsmC</fullName>
    </alternativeName>
</protein>
<reference evidence="9" key="1">
    <citation type="journal article" date="2023" name="Int. J. Syst. Evol. Microbiol.">
        <title>&lt;i&gt;Shewanella septentrionalis&lt;/i&gt; sp. nov. and &lt;i&gt;Shewanella holmiensis&lt;/i&gt; sp. nov., isolated from Baltic Sea water and sediments.</title>
        <authorList>
            <person name="Martin-Rodriguez A.J."/>
            <person name="Thorell K."/>
            <person name="Joffre E."/>
            <person name="Jensie-Markopoulos S."/>
            <person name="Moore E.R.B."/>
            <person name="Sjoling A."/>
        </authorList>
    </citation>
    <scope>NUCLEOTIDE SEQUENCE</scope>
    <source>
        <strain evidence="9">SP1S2-7</strain>
    </source>
</reference>
<feature type="domain" description="Methyltransferase small N-terminal" evidence="8">
    <location>
        <begin position="6"/>
        <end position="167"/>
    </location>
</feature>
<comment type="subcellular location">
    <subcellularLocation>
        <location evidence="6">Cytoplasm</location>
    </subcellularLocation>
</comment>
<keyword evidence="10" id="KW-1185">Reference proteome</keyword>
<dbReference type="InterPro" id="IPR007848">
    <property type="entry name" value="Small_mtfrase_dom"/>
</dbReference>
<comment type="caution">
    <text evidence="9">The sequence shown here is derived from an EMBL/GenBank/DDBJ whole genome shotgun (WGS) entry which is preliminary data.</text>
</comment>
<dbReference type="GO" id="GO:0005737">
    <property type="term" value="C:cytoplasm"/>
    <property type="evidence" value="ECO:0007669"/>
    <property type="project" value="UniProtKB-SubCell"/>
</dbReference>
<evidence type="ECO:0000256" key="4">
    <source>
        <dbReference type="ARBA" id="ARBA00022679"/>
    </source>
</evidence>
<dbReference type="InterPro" id="IPR023543">
    <property type="entry name" value="rRNA_ssu_MeTfrase_C"/>
</dbReference>
<dbReference type="GO" id="GO:0003676">
    <property type="term" value="F:nucleic acid binding"/>
    <property type="evidence" value="ECO:0007669"/>
    <property type="project" value="InterPro"/>
</dbReference>
<proteinExistence type="inferred from homology"/>
<sequence length="344" mass="37794">MLTNPSQLILRNSDEFAGLNLLIINYESDTLAQQCLESAKQVTALALDFHHHLALAPLANDNLRCYFGHKLPDTLDGEKFDAVIVYFPKAKPLAEYLFTLAATHLSDDGLLLVVGENKGGIKSVSKLLPDFFSPATKLDNARHSLLYRAFLTRSAPTLVMQDWISEYTLTTPQGDITICNFVGVFSEKKLDLGTELLLSHLPKLSGRVLDFGCGAGVITVALLKQYPDLNIECIDINAMALASCQLTLNANNMQAKVYPSDGFNQISDKFDGIISNPPFHDGLDSTFAIANAFVSQSAARLNPKGVWQIVANRHLPYADNIAKAFGSVIVPAENNKYKLYFQKL</sequence>
<comment type="similarity">
    <text evidence="6">Belongs to the methyltransferase superfamily. RsmC family.</text>
</comment>
<keyword evidence="1 6" id="KW-0963">Cytoplasm</keyword>
<dbReference type="PANTHER" id="PTHR47816:SF4">
    <property type="entry name" value="RIBOSOMAL RNA SMALL SUBUNIT METHYLTRANSFERASE C"/>
    <property type="match status" value="1"/>
</dbReference>
<name>A0A9X2WKT8_9GAMM</name>
<evidence type="ECO:0000256" key="3">
    <source>
        <dbReference type="ARBA" id="ARBA00022603"/>
    </source>
</evidence>
<dbReference type="EMBL" id="JAMTCD010000002">
    <property type="protein sequence ID" value="MCT7940752.1"/>
    <property type="molecule type" value="Genomic_DNA"/>
</dbReference>
<evidence type="ECO:0000313" key="9">
    <source>
        <dbReference type="EMBL" id="MCT7940752.1"/>
    </source>
</evidence>
<keyword evidence="4 6" id="KW-0808">Transferase</keyword>
<dbReference type="HAMAP" id="MF_01862">
    <property type="entry name" value="16SrRNA_methyltr_C"/>
    <property type="match status" value="1"/>
</dbReference>
<evidence type="ECO:0000256" key="6">
    <source>
        <dbReference type="HAMAP-Rule" id="MF_01862"/>
    </source>
</evidence>
<dbReference type="InterPro" id="IPR013675">
    <property type="entry name" value="Mtase_sm_N"/>
</dbReference>
<dbReference type="Gene3D" id="3.40.50.150">
    <property type="entry name" value="Vaccinia Virus protein VP39"/>
    <property type="match status" value="2"/>
</dbReference>
<feature type="domain" description="Methyltransferase small" evidence="7">
    <location>
        <begin position="176"/>
        <end position="340"/>
    </location>
</feature>
<comment type="subunit">
    <text evidence="6">Monomer.</text>
</comment>
<evidence type="ECO:0000256" key="2">
    <source>
        <dbReference type="ARBA" id="ARBA00022552"/>
    </source>
</evidence>
<evidence type="ECO:0000256" key="1">
    <source>
        <dbReference type="ARBA" id="ARBA00022490"/>
    </source>
</evidence>
<evidence type="ECO:0000259" key="7">
    <source>
        <dbReference type="Pfam" id="PF05175"/>
    </source>
</evidence>
<dbReference type="Pfam" id="PF05175">
    <property type="entry name" value="MTS"/>
    <property type="match status" value="1"/>
</dbReference>
<evidence type="ECO:0000313" key="10">
    <source>
        <dbReference type="Proteomes" id="UP001155546"/>
    </source>
</evidence>
<keyword evidence="5 6" id="KW-0949">S-adenosyl-L-methionine</keyword>
<dbReference type="Pfam" id="PF08468">
    <property type="entry name" value="MTS_N"/>
    <property type="match status" value="1"/>
</dbReference>
<comment type="function">
    <text evidence="6">Specifically methylates the guanine in position 1207 of 16S rRNA in the 30S particle.</text>
</comment>
<gene>
    <name evidence="6" type="primary">rsmC</name>
    <name evidence="9" type="ORF">NE535_02895</name>
</gene>
<keyword evidence="2 6" id="KW-0698">rRNA processing</keyword>
<dbReference type="AlphaFoldDB" id="A0A9X2WKT8"/>
<dbReference type="Proteomes" id="UP001155546">
    <property type="component" value="Unassembled WGS sequence"/>
</dbReference>
<dbReference type="PROSITE" id="PS00092">
    <property type="entry name" value="N6_MTASE"/>
    <property type="match status" value="1"/>
</dbReference>